<evidence type="ECO:0000313" key="2">
    <source>
        <dbReference type="EMBL" id="RDB63001.1"/>
    </source>
</evidence>
<dbReference type="EMBL" id="PPTS01000008">
    <property type="protein sequence ID" value="RDB63001.1"/>
    <property type="molecule type" value="Genomic_DNA"/>
</dbReference>
<dbReference type="GO" id="GO:0003677">
    <property type="term" value="F:DNA binding"/>
    <property type="evidence" value="ECO:0007669"/>
    <property type="project" value="InterPro"/>
</dbReference>
<dbReference type="SUPFAM" id="SSF47413">
    <property type="entry name" value="lambda repressor-like DNA-binding domains"/>
    <property type="match status" value="1"/>
</dbReference>
<organism evidence="2 3">
    <name type="scientific">Gordonibacter pamelaeae</name>
    <dbReference type="NCBI Taxonomy" id="471189"/>
    <lineage>
        <taxon>Bacteria</taxon>
        <taxon>Bacillati</taxon>
        <taxon>Actinomycetota</taxon>
        <taxon>Coriobacteriia</taxon>
        <taxon>Eggerthellales</taxon>
        <taxon>Eggerthellaceae</taxon>
        <taxon>Gordonibacter</taxon>
    </lineage>
</organism>
<dbReference type="PROSITE" id="PS50943">
    <property type="entry name" value="HTH_CROC1"/>
    <property type="match status" value="1"/>
</dbReference>
<accession>A0A369LTY4</accession>
<comment type="caution">
    <text evidence="2">The sequence shown here is derived from an EMBL/GenBank/DDBJ whole genome shotgun (WGS) entry which is preliminary data.</text>
</comment>
<dbReference type="InterPro" id="IPR001387">
    <property type="entry name" value="Cro/C1-type_HTH"/>
</dbReference>
<dbReference type="AlphaFoldDB" id="A0A369LTY4"/>
<evidence type="ECO:0000259" key="1">
    <source>
        <dbReference type="PROSITE" id="PS50943"/>
    </source>
</evidence>
<dbReference type="SMART" id="SM00530">
    <property type="entry name" value="HTH_XRE"/>
    <property type="match status" value="1"/>
</dbReference>
<name>A0A369LTY4_9ACTN</name>
<dbReference type="Pfam" id="PF13443">
    <property type="entry name" value="HTH_26"/>
    <property type="match status" value="1"/>
</dbReference>
<dbReference type="Gene3D" id="1.10.260.40">
    <property type="entry name" value="lambda repressor-like DNA-binding domains"/>
    <property type="match status" value="1"/>
</dbReference>
<proteinExistence type="predicted"/>
<dbReference type="CDD" id="cd00093">
    <property type="entry name" value="HTH_XRE"/>
    <property type="match status" value="1"/>
</dbReference>
<sequence length="76" mass="8572">MNLAFKISPALQSRGLDMKDVSERTLLSLEQLEGIESGRYKGYRISTIEMLCEAIGCEPGELFVWQTSDSLMFEHA</sequence>
<dbReference type="RefSeq" id="WP_114569346.1">
    <property type="nucleotide sequence ID" value="NZ_CABMMS010000008.1"/>
</dbReference>
<dbReference type="InterPro" id="IPR010982">
    <property type="entry name" value="Lambda_DNA-bd_dom_sf"/>
</dbReference>
<evidence type="ECO:0000313" key="3">
    <source>
        <dbReference type="Proteomes" id="UP000254000"/>
    </source>
</evidence>
<reference evidence="2 3" key="1">
    <citation type="journal article" date="2018" name="Elife">
        <title>Discovery and characterization of a prevalent human gut bacterial enzyme sufficient for the inactivation of a family of plant toxins.</title>
        <authorList>
            <person name="Koppel N."/>
            <person name="Bisanz J.E."/>
            <person name="Pandelia M.E."/>
            <person name="Turnbaugh P.J."/>
            <person name="Balskus E.P."/>
        </authorList>
    </citation>
    <scope>NUCLEOTIDE SEQUENCE [LARGE SCALE GENOMIC DNA]</scope>
    <source>
        <strain evidence="2 3">3C</strain>
    </source>
</reference>
<protein>
    <recommendedName>
        <fullName evidence="1">HTH cro/C1-type domain-containing protein</fullName>
    </recommendedName>
</protein>
<gene>
    <name evidence="2" type="ORF">C1877_12775</name>
</gene>
<dbReference type="OrthoDB" id="3626437at2"/>
<dbReference type="GeneID" id="78360566"/>
<dbReference type="Proteomes" id="UP000254000">
    <property type="component" value="Unassembled WGS sequence"/>
</dbReference>
<keyword evidence="3" id="KW-1185">Reference proteome</keyword>
<feature type="domain" description="HTH cro/C1-type" evidence="1">
    <location>
        <begin position="12"/>
        <end position="62"/>
    </location>
</feature>